<dbReference type="RefSeq" id="WP_381507371.1">
    <property type="nucleotide sequence ID" value="NZ_JBHUOM010000026.1"/>
</dbReference>
<organism evidence="2 3">
    <name type="scientific">Spirosoma flavum</name>
    <dbReference type="NCBI Taxonomy" id="2048557"/>
    <lineage>
        <taxon>Bacteria</taxon>
        <taxon>Pseudomonadati</taxon>
        <taxon>Bacteroidota</taxon>
        <taxon>Cytophagia</taxon>
        <taxon>Cytophagales</taxon>
        <taxon>Cytophagaceae</taxon>
        <taxon>Spirosoma</taxon>
    </lineage>
</organism>
<dbReference type="EMBL" id="JBHUOM010000026">
    <property type="protein sequence ID" value="MFD2937393.1"/>
    <property type="molecule type" value="Genomic_DNA"/>
</dbReference>
<accession>A0ABW6ASU7</accession>
<evidence type="ECO:0000313" key="2">
    <source>
        <dbReference type="EMBL" id="MFD2937393.1"/>
    </source>
</evidence>
<evidence type="ECO:0000259" key="1">
    <source>
        <dbReference type="Pfam" id="PF13751"/>
    </source>
</evidence>
<keyword evidence="3" id="KW-1185">Reference proteome</keyword>
<protein>
    <submittedName>
        <fullName evidence="2">Transposase</fullName>
    </submittedName>
</protein>
<gene>
    <name evidence="2" type="ORF">ACFS25_26710</name>
</gene>
<dbReference type="InterPro" id="IPR025668">
    <property type="entry name" value="Tnp_DDE_dom"/>
</dbReference>
<dbReference type="Proteomes" id="UP001597512">
    <property type="component" value="Unassembled WGS sequence"/>
</dbReference>
<sequence>MLVDKQGNLKKRYLAKASDCKNCPLSEPCKGKKASEKRLHHTAYKAHYERMVKRLSSRLGKRMMRIRSATVEPVLGSLINYYGLRQINTRSREAAAKVMYIAAMAYNLKKYLRFTPVEQSGMVIALPIPDQFCYILIYFCNSH</sequence>
<dbReference type="PANTHER" id="PTHR33408">
    <property type="entry name" value="TRANSPOSASE"/>
    <property type="match status" value="1"/>
</dbReference>
<dbReference type="Pfam" id="PF13751">
    <property type="entry name" value="DDE_Tnp_1_6"/>
    <property type="match status" value="1"/>
</dbReference>
<proteinExistence type="predicted"/>
<reference evidence="3" key="1">
    <citation type="journal article" date="2019" name="Int. J. Syst. Evol. Microbiol.">
        <title>The Global Catalogue of Microorganisms (GCM) 10K type strain sequencing project: providing services to taxonomists for standard genome sequencing and annotation.</title>
        <authorList>
            <consortium name="The Broad Institute Genomics Platform"/>
            <consortium name="The Broad Institute Genome Sequencing Center for Infectious Disease"/>
            <person name="Wu L."/>
            <person name="Ma J."/>
        </authorList>
    </citation>
    <scope>NUCLEOTIDE SEQUENCE [LARGE SCALE GENOMIC DNA]</scope>
    <source>
        <strain evidence="3">KCTC 52490</strain>
    </source>
</reference>
<comment type="caution">
    <text evidence="2">The sequence shown here is derived from an EMBL/GenBank/DDBJ whole genome shotgun (WGS) entry which is preliminary data.</text>
</comment>
<evidence type="ECO:0000313" key="3">
    <source>
        <dbReference type="Proteomes" id="UP001597512"/>
    </source>
</evidence>
<name>A0ABW6ASU7_9BACT</name>
<feature type="domain" description="Transposase DDE" evidence="1">
    <location>
        <begin position="6"/>
        <end position="111"/>
    </location>
</feature>